<sequence length="165" mass="19014">MNKNKLIRKSKTTDNKTDITRAFNNLSQNKNLYLLTLTGIPTTNVKDLNFQLTNNLFNTINADYKNSFEYINYLFIIEYGGIISKNDVSSSFIRNLGLHAHCIINTSLYEPQLEFYINTAFKKIPNYKIQNISNSTTKNGLLNYLLKQSATGLMTKESYNYKILI</sequence>
<organism evidence="1 2">
    <name type="scientific">Mucilaginibacter gotjawali</name>
    <dbReference type="NCBI Taxonomy" id="1550579"/>
    <lineage>
        <taxon>Bacteria</taxon>
        <taxon>Pseudomonadati</taxon>
        <taxon>Bacteroidota</taxon>
        <taxon>Sphingobacteriia</taxon>
        <taxon>Sphingobacteriales</taxon>
        <taxon>Sphingobacteriaceae</taxon>
        <taxon>Mucilaginibacter</taxon>
    </lineage>
</organism>
<dbReference type="OrthoDB" id="9884941at2"/>
<dbReference type="RefSeq" id="WP_096355946.1">
    <property type="nucleotide sequence ID" value="NZ_AP017313.1"/>
</dbReference>
<dbReference type="EMBL" id="JACHWX010000009">
    <property type="protein sequence ID" value="MBB3056819.1"/>
    <property type="molecule type" value="Genomic_DNA"/>
</dbReference>
<proteinExistence type="predicted"/>
<dbReference type="AlphaFoldDB" id="A0A839SJV2"/>
<reference evidence="1" key="1">
    <citation type="submission" date="2020-08" db="EMBL/GenBank/DDBJ databases">
        <title>Genomic Encyclopedia of Type Strains, Phase III (KMG-III): the genomes of soil and plant-associated and newly described type strains.</title>
        <authorList>
            <person name="Whitman W."/>
        </authorList>
    </citation>
    <scope>NUCLEOTIDE SEQUENCE [LARGE SCALE GENOMIC DNA]</scope>
    <source>
        <strain evidence="1">CECT 8628</strain>
    </source>
</reference>
<name>A0A839SJV2_9SPHI</name>
<evidence type="ECO:0000313" key="1">
    <source>
        <dbReference type="EMBL" id="MBB3056819.1"/>
    </source>
</evidence>
<protein>
    <submittedName>
        <fullName evidence="1">Uncharacterized protein</fullName>
    </submittedName>
</protein>
<comment type="caution">
    <text evidence="1">The sequence shown here is derived from an EMBL/GenBank/DDBJ whole genome shotgun (WGS) entry which is preliminary data.</text>
</comment>
<keyword evidence="2" id="KW-1185">Reference proteome</keyword>
<evidence type="ECO:0000313" key="2">
    <source>
        <dbReference type="Proteomes" id="UP000539265"/>
    </source>
</evidence>
<accession>A0A839SJV2</accession>
<gene>
    <name evidence="1" type="ORF">FHS11_003245</name>
</gene>
<dbReference type="Proteomes" id="UP000539265">
    <property type="component" value="Unassembled WGS sequence"/>
</dbReference>